<gene>
    <name evidence="2" type="ORF">L1F29_18030</name>
</gene>
<dbReference type="PROSITE" id="PS51257">
    <property type="entry name" value="PROKAR_LIPOPROTEIN"/>
    <property type="match status" value="1"/>
</dbReference>
<keyword evidence="3" id="KW-1185">Reference proteome</keyword>
<dbReference type="SUPFAM" id="SSF53850">
    <property type="entry name" value="Periplasmic binding protein-like II"/>
    <property type="match status" value="1"/>
</dbReference>
<proteinExistence type="predicted"/>
<evidence type="ECO:0000313" key="2">
    <source>
        <dbReference type="EMBL" id="UVI27373.1"/>
    </source>
</evidence>
<dbReference type="EMBL" id="CP091430">
    <property type="protein sequence ID" value="UVI27373.1"/>
    <property type="molecule type" value="Genomic_DNA"/>
</dbReference>
<reference evidence="2" key="1">
    <citation type="submission" date="2022-01" db="EMBL/GenBank/DDBJ databases">
        <title>Paenibacillus spongiae sp. nov., isolated from marine sponge.</title>
        <authorList>
            <person name="Li Z."/>
            <person name="Zhang M."/>
        </authorList>
    </citation>
    <scope>NUCLEOTIDE SEQUENCE</scope>
    <source>
        <strain evidence="2">PHS-Z3</strain>
    </source>
</reference>
<dbReference type="Proteomes" id="UP001057877">
    <property type="component" value="Chromosome"/>
</dbReference>
<dbReference type="RefSeq" id="WP_258383459.1">
    <property type="nucleotide sequence ID" value="NZ_CP091430.1"/>
</dbReference>
<dbReference type="Pfam" id="PF13416">
    <property type="entry name" value="SBP_bac_8"/>
    <property type="match status" value="1"/>
</dbReference>
<feature type="signal peptide" evidence="1">
    <location>
        <begin position="1"/>
        <end position="23"/>
    </location>
</feature>
<dbReference type="PANTHER" id="PTHR43649:SF12">
    <property type="entry name" value="DIACETYLCHITOBIOSE BINDING PROTEIN DASA"/>
    <property type="match status" value="1"/>
</dbReference>
<organism evidence="2 3">
    <name type="scientific">Paenibacillus spongiae</name>
    <dbReference type="NCBI Taxonomy" id="2909671"/>
    <lineage>
        <taxon>Bacteria</taxon>
        <taxon>Bacillati</taxon>
        <taxon>Bacillota</taxon>
        <taxon>Bacilli</taxon>
        <taxon>Bacillales</taxon>
        <taxon>Paenibacillaceae</taxon>
        <taxon>Paenibacillus</taxon>
    </lineage>
</organism>
<protein>
    <submittedName>
        <fullName evidence="2">Extracellular solute-binding protein</fullName>
    </submittedName>
</protein>
<keyword evidence="1" id="KW-0732">Signal</keyword>
<dbReference type="InterPro" id="IPR050490">
    <property type="entry name" value="Bact_solute-bd_prot1"/>
</dbReference>
<feature type="chain" id="PRO_5045936344" evidence="1">
    <location>
        <begin position="24"/>
        <end position="541"/>
    </location>
</feature>
<evidence type="ECO:0000313" key="3">
    <source>
        <dbReference type="Proteomes" id="UP001057877"/>
    </source>
</evidence>
<dbReference type="InterPro" id="IPR006059">
    <property type="entry name" value="SBP"/>
</dbReference>
<evidence type="ECO:0000256" key="1">
    <source>
        <dbReference type="SAM" id="SignalP"/>
    </source>
</evidence>
<sequence length="541" mass="60181">MKLKVWMTSALAAVMAVSLLAGCANDSPPATGGEGGESGDKAAVNGSGMPIVADKVNLKMIAGKAPTTAPDWKQTMLWQEYEKMSNIHVEWEMIPFDSLAEKRNIMLAGGDYPDAFFTAQIPTADLLKYGSQGVFVKLNDLIDEYAPNLKAIMEKYPEVKKGMTMPDGNIYGFPMILDPEFTSVLAGGKMWLKKDWLDKLNLKEPETTEEFYEMLKAFKEGDPNGNGQPDEIPYEGVGLGSFINYINGAWGLGNRGVRNANVDVEPGADKLRFIPVDPQYKEMLQYVRKLYDEGLIAKDIFTIQANQYYATGAKGVYGTTITTSPYTLMKQKDYIGLGALQGPHGDQIWSAVGSALSSAGAFVITDRNKHPEATVRWIDHLYSDEGSKMFFMGFEGKSYEIDPSGEIAYTKEITENPDGLTFEQALVKYVVWPGGGYPNIVRQKFFKGAESQPEAVEAAKRFANQFPEEIWPAFNLTVEESDQMATLGADINSYVAEMQAKFVSGKESFEEWDRYVDTLKKMGLDQYMKIYQSAYERYKQG</sequence>
<accession>A0ABY5S4X2</accession>
<dbReference type="PANTHER" id="PTHR43649">
    <property type="entry name" value="ARABINOSE-BINDING PROTEIN-RELATED"/>
    <property type="match status" value="1"/>
</dbReference>
<dbReference type="Gene3D" id="3.40.190.10">
    <property type="entry name" value="Periplasmic binding protein-like II"/>
    <property type="match status" value="2"/>
</dbReference>
<name>A0ABY5S4X2_9BACL</name>